<evidence type="ECO:0000313" key="2">
    <source>
        <dbReference type="EMBL" id="KAK0179010.1"/>
    </source>
</evidence>
<protein>
    <submittedName>
        <fullName evidence="2">Uncharacterized protein</fullName>
    </submittedName>
</protein>
<proteinExistence type="predicted"/>
<name>A0AA39G017_MICHY</name>
<dbReference type="EMBL" id="JAQQBR010000004">
    <property type="protein sequence ID" value="KAK0179010.1"/>
    <property type="molecule type" value="Genomic_DNA"/>
</dbReference>
<dbReference type="AlphaFoldDB" id="A0AA39G017"/>
<keyword evidence="3" id="KW-1185">Reference proteome</keyword>
<keyword evidence="1" id="KW-0732">Signal</keyword>
<sequence>MHSLLINLIFLISICAADLLHENATYANLFASQTPARLKRAPFHAYNPPNFLRTVIKDGEKEIYVEWHRVERYLVNENLPVYTAHINKWGANHLKSDAMKKIGELVFYHSTAPFSTLMFIRNVGQIVGIIDDRYIINDINIDQLSQPLQAGGPYVTKLNPVDHEREQCSASPKNYPKKYSVKREIDLEQFNRSNIRIRRDDISQKFYVEILAFVTYDVYMYFQHLLPNSYLLELITYYISHFNTVDLVFSMLPTNNYEIFINLAGFIIEAENGVFKKITNNAALEYNSEELDVENIFESFKRYPNHFDFPFAKDSFDYIFLLTGRRLKQQRHHFHGLYSVVKNIFEERRENSGRSFVPMTVYQLLTFHKNYCKTAQYIGTALGIDRFDPIHKKITKKGNQCYGIMQRSGNHCPRCMKWSKESITQLEKFTSENPNRCFLLNKPRSLHPLGTPIISLSPCGQCQCFGFGCYQKENPDYCSLHLAPKECAEPLKFLEDGYSSKLVSTILPFDGTPCGENKVCWDEECVDVKNEAHTN</sequence>
<reference evidence="2" key="1">
    <citation type="journal article" date="2023" name="bioRxiv">
        <title>Scaffold-level genome assemblies of two parasitoid biocontrol wasps reveal the parthenogenesis mechanism and an associated novel virus.</title>
        <authorList>
            <person name="Inwood S."/>
            <person name="Skelly J."/>
            <person name="Guhlin J."/>
            <person name="Harrop T."/>
            <person name="Goldson S."/>
            <person name="Dearden P."/>
        </authorList>
    </citation>
    <scope>NUCLEOTIDE SEQUENCE</scope>
    <source>
        <strain evidence="2">Lincoln</strain>
        <tissue evidence="2">Whole body</tissue>
    </source>
</reference>
<evidence type="ECO:0000256" key="1">
    <source>
        <dbReference type="SAM" id="SignalP"/>
    </source>
</evidence>
<comment type="caution">
    <text evidence="2">The sequence shown here is derived from an EMBL/GenBank/DDBJ whole genome shotgun (WGS) entry which is preliminary data.</text>
</comment>
<feature type="signal peptide" evidence="1">
    <location>
        <begin position="1"/>
        <end position="17"/>
    </location>
</feature>
<dbReference type="PANTHER" id="PTHR11905:SF249">
    <property type="entry name" value="SOL NARAE, ISOFORM C"/>
    <property type="match status" value="1"/>
</dbReference>
<dbReference type="Gene3D" id="3.40.390.10">
    <property type="entry name" value="Collagenase (Catalytic Domain)"/>
    <property type="match status" value="1"/>
</dbReference>
<dbReference type="Proteomes" id="UP001168972">
    <property type="component" value="Unassembled WGS sequence"/>
</dbReference>
<dbReference type="GO" id="GO:0006509">
    <property type="term" value="P:membrane protein ectodomain proteolysis"/>
    <property type="evidence" value="ECO:0007669"/>
    <property type="project" value="TreeGrafter"/>
</dbReference>
<feature type="chain" id="PRO_5041377833" evidence="1">
    <location>
        <begin position="18"/>
        <end position="535"/>
    </location>
</feature>
<dbReference type="PANTHER" id="PTHR11905">
    <property type="entry name" value="ADAM A DISINTEGRIN AND METALLOPROTEASE DOMAIN"/>
    <property type="match status" value="1"/>
</dbReference>
<organism evidence="2 3">
    <name type="scientific">Microctonus hyperodae</name>
    <name type="common">Parasitoid wasp</name>
    <dbReference type="NCBI Taxonomy" id="165561"/>
    <lineage>
        <taxon>Eukaryota</taxon>
        <taxon>Metazoa</taxon>
        <taxon>Ecdysozoa</taxon>
        <taxon>Arthropoda</taxon>
        <taxon>Hexapoda</taxon>
        <taxon>Insecta</taxon>
        <taxon>Pterygota</taxon>
        <taxon>Neoptera</taxon>
        <taxon>Endopterygota</taxon>
        <taxon>Hymenoptera</taxon>
        <taxon>Apocrita</taxon>
        <taxon>Ichneumonoidea</taxon>
        <taxon>Braconidae</taxon>
        <taxon>Euphorinae</taxon>
        <taxon>Microctonus</taxon>
    </lineage>
</organism>
<dbReference type="InterPro" id="IPR024079">
    <property type="entry name" value="MetalloPept_cat_dom_sf"/>
</dbReference>
<gene>
    <name evidence="2" type="ORF">PV327_007837</name>
</gene>
<reference evidence="2" key="2">
    <citation type="submission" date="2023-03" db="EMBL/GenBank/DDBJ databases">
        <authorList>
            <person name="Inwood S.N."/>
            <person name="Skelly J.G."/>
            <person name="Guhlin J."/>
            <person name="Harrop T.W.R."/>
            <person name="Goldson S.G."/>
            <person name="Dearden P.K."/>
        </authorList>
    </citation>
    <scope>NUCLEOTIDE SEQUENCE</scope>
    <source>
        <strain evidence="2">Lincoln</strain>
        <tissue evidence="2">Whole body</tissue>
    </source>
</reference>
<accession>A0AA39G017</accession>
<evidence type="ECO:0000313" key="3">
    <source>
        <dbReference type="Proteomes" id="UP001168972"/>
    </source>
</evidence>
<dbReference type="GO" id="GO:0008237">
    <property type="term" value="F:metallopeptidase activity"/>
    <property type="evidence" value="ECO:0007669"/>
    <property type="project" value="InterPro"/>
</dbReference>